<sequence length="367" mass="42679">MGKSPKVEVSPFILRKLRENSGYSVEELAKKLGVSEKKIEDVESSKDSFTITQLKSLAKIYKIPLAAFFSEDIPHIPSLPDYRINRDKKLNPEAFVAIRRAKYLSDMIVELSGKKSKFPTFPENLPPDELARIFRRYLGIGEIPKLKDSYRTLEFYKNLIEEKLGILIIEYPLKNDNVRAFSLKRDLAVIVLNESDEPKVKLFSLFHEIAHLLKGSEGICEIDVDSEKFEIERFCDKFAAEFLVPASDLKLEIEKKAKRELSDDIISELARRYGVSKHVMMLRLLNLGYITKDRYRRFKESFDKAKLEELKKKKVSGSRNWERTYFNRAGRLAIREVSRAYERGEISFFEASRILNMKIKYAERLLG</sequence>
<dbReference type="Pfam" id="PF01381">
    <property type="entry name" value="HTH_3"/>
    <property type="match status" value="1"/>
</dbReference>
<comment type="similarity">
    <text evidence="1">Belongs to the short-chain fatty acyl-CoA assimilation regulator (ScfR) family.</text>
</comment>
<dbReference type="InterPro" id="IPR052345">
    <property type="entry name" value="Rad_response_metalloprotease"/>
</dbReference>
<dbReference type="PROSITE" id="PS50943">
    <property type="entry name" value="HTH_CROC1"/>
    <property type="match status" value="1"/>
</dbReference>
<proteinExistence type="inferred from homology"/>
<dbReference type="Gene3D" id="1.10.260.40">
    <property type="entry name" value="lambda repressor-like DNA-binding domains"/>
    <property type="match status" value="1"/>
</dbReference>
<organism evidence="3 4">
    <name type="scientific">Thermococcus sibiricus (strain DSM 12597 / MM 739)</name>
    <dbReference type="NCBI Taxonomy" id="604354"/>
    <lineage>
        <taxon>Archaea</taxon>
        <taxon>Methanobacteriati</taxon>
        <taxon>Methanobacteriota</taxon>
        <taxon>Thermococci</taxon>
        <taxon>Thermococcales</taxon>
        <taxon>Thermococcaceae</taxon>
        <taxon>Thermococcus</taxon>
    </lineage>
</organism>
<dbReference type="KEGG" id="tsi:TSIB_0082"/>
<dbReference type="CDD" id="cd00093">
    <property type="entry name" value="HTH_XRE"/>
    <property type="match status" value="1"/>
</dbReference>
<dbReference type="GO" id="GO:0003677">
    <property type="term" value="F:DNA binding"/>
    <property type="evidence" value="ECO:0007669"/>
    <property type="project" value="InterPro"/>
</dbReference>
<dbReference type="SMART" id="SM00530">
    <property type="entry name" value="HTH_XRE"/>
    <property type="match status" value="1"/>
</dbReference>
<dbReference type="InterPro" id="IPR010982">
    <property type="entry name" value="Lambda_DNA-bd_dom_sf"/>
</dbReference>
<dbReference type="EMBL" id="CP001463">
    <property type="protein sequence ID" value="ACS89150.1"/>
    <property type="molecule type" value="Genomic_DNA"/>
</dbReference>
<evidence type="ECO:0000313" key="4">
    <source>
        <dbReference type="Proteomes" id="UP000009079"/>
    </source>
</evidence>
<dbReference type="InterPro" id="IPR001387">
    <property type="entry name" value="Cro/C1-type_HTH"/>
</dbReference>
<evidence type="ECO:0000259" key="2">
    <source>
        <dbReference type="PROSITE" id="PS50943"/>
    </source>
</evidence>
<dbReference type="OrthoDB" id="78367at2157"/>
<dbReference type="Proteomes" id="UP000009079">
    <property type="component" value="Chromosome"/>
</dbReference>
<accession>C6A0K5</accession>
<feature type="domain" description="HTH cro/C1-type" evidence="2">
    <location>
        <begin position="14"/>
        <end position="68"/>
    </location>
</feature>
<protein>
    <recommendedName>
        <fullName evidence="2">HTH cro/C1-type domain-containing protein</fullName>
    </recommendedName>
</protein>
<keyword evidence="4" id="KW-1185">Reference proteome</keyword>
<gene>
    <name evidence="3" type="ordered locus">TSIB_0082</name>
</gene>
<dbReference type="RefSeq" id="WP_012766111.1">
    <property type="nucleotide sequence ID" value="NC_012883.1"/>
</dbReference>
<dbReference type="PANTHER" id="PTHR43236:SF2">
    <property type="entry name" value="BLL0069 PROTEIN"/>
    <property type="match status" value="1"/>
</dbReference>
<dbReference type="Gene3D" id="1.10.10.2910">
    <property type="match status" value="1"/>
</dbReference>
<dbReference type="InterPro" id="IPR010359">
    <property type="entry name" value="IrrE_HExxH"/>
</dbReference>
<dbReference type="eggNOG" id="arCOG07475">
    <property type="taxonomic scope" value="Archaea"/>
</dbReference>
<name>C6A0K5_THESM</name>
<evidence type="ECO:0000256" key="1">
    <source>
        <dbReference type="ARBA" id="ARBA00007227"/>
    </source>
</evidence>
<evidence type="ECO:0000313" key="3">
    <source>
        <dbReference type="EMBL" id="ACS89150.1"/>
    </source>
</evidence>
<dbReference type="STRING" id="604354.TSIB_0082"/>
<reference evidence="3 4" key="1">
    <citation type="journal article" date="2009" name="Appl. Environ. Microbiol.">
        <title>Metabolic versatility and indigenous origin of the archaeon Thermococcus sibiricus, isolated from a siberian oil reservoir, as revealed by genome analysis.</title>
        <authorList>
            <person name="Mardanov A.V."/>
            <person name="Ravin N.V."/>
            <person name="Svetlitchnyi V.A."/>
            <person name="Beletsky A.V."/>
            <person name="Miroshnichenko M.L."/>
            <person name="Bonch-Osmolovskaya E.A."/>
            <person name="Skryabin K.G."/>
        </authorList>
    </citation>
    <scope>NUCLEOTIDE SEQUENCE [LARGE SCALE GENOMIC DNA]</scope>
    <source>
        <strain evidence="4">DSM 12597 / MM 739</strain>
    </source>
</reference>
<dbReference type="Pfam" id="PF06114">
    <property type="entry name" value="Peptidase_M78"/>
    <property type="match status" value="1"/>
</dbReference>
<dbReference type="AlphaFoldDB" id="C6A0K5"/>
<dbReference type="SUPFAM" id="SSF47413">
    <property type="entry name" value="lambda repressor-like DNA-binding domains"/>
    <property type="match status" value="1"/>
</dbReference>
<dbReference type="HOGENOM" id="CLU_057454_1_0_2"/>
<dbReference type="PANTHER" id="PTHR43236">
    <property type="entry name" value="ANTITOXIN HIGA1"/>
    <property type="match status" value="1"/>
</dbReference>
<dbReference type="GeneID" id="8095050"/>